<protein>
    <recommendedName>
        <fullName evidence="8">Beta-xylosidase C-terminal Concanavalin A-like domain-containing protein</fullName>
    </recommendedName>
</protein>
<dbReference type="GO" id="GO:0004553">
    <property type="term" value="F:hydrolase activity, hydrolyzing O-glycosyl compounds"/>
    <property type="evidence" value="ECO:0007669"/>
    <property type="project" value="InterPro"/>
</dbReference>
<dbReference type="Pfam" id="PF04616">
    <property type="entry name" value="Glyco_hydro_43"/>
    <property type="match status" value="1"/>
</dbReference>
<dbReference type="Gene3D" id="2.115.10.20">
    <property type="entry name" value="Glycosyl hydrolase domain, family 43"/>
    <property type="match status" value="1"/>
</dbReference>
<dbReference type="GO" id="GO:0005975">
    <property type="term" value="P:carbohydrate metabolic process"/>
    <property type="evidence" value="ECO:0007669"/>
    <property type="project" value="InterPro"/>
</dbReference>
<dbReference type="InterPro" id="IPR041542">
    <property type="entry name" value="GH43_C2"/>
</dbReference>
<evidence type="ECO:0000256" key="7">
    <source>
        <dbReference type="SAM" id="SignalP"/>
    </source>
</evidence>
<feature type="compositionally biased region" description="Polar residues" evidence="6">
    <location>
        <begin position="318"/>
        <end position="328"/>
    </location>
</feature>
<feature type="signal peptide" evidence="7">
    <location>
        <begin position="1"/>
        <end position="38"/>
    </location>
</feature>
<dbReference type="RefSeq" id="WP_161982396.1">
    <property type="nucleotide sequence ID" value="NZ_BIFT01000002.1"/>
</dbReference>
<dbReference type="InterPro" id="IPR023296">
    <property type="entry name" value="Glyco_hydro_beta-prop_sf"/>
</dbReference>
<evidence type="ECO:0000256" key="4">
    <source>
        <dbReference type="PIRSR" id="PIRSR606710-1"/>
    </source>
</evidence>
<evidence type="ECO:0000256" key="5">
    <source>
        <dbReference type="PIRSR" id="PIRSR606710-2"/>
    </source>
</evidence>
<comment type="similarity">
    <text evidence="1">Belongs to the glycosyl hydrolase 43 family.</text>
</comment>
<organism evidence="9 10">
    <name type="scientific">Dictyobacter alpinus</name>
    <dbReference type="NCBI Taxonomy" id="2014873"/>
    <lineage>
        <taxon>Bacteria</taxon>
        <taxon>Bacillati</taxon>
        <taxon>Chloroflexota</taxon>
        <taxon>Ktedonobacteria</taxon>
        <taxon>Ktedonobacterales</taxon>
        <taxon>Dictyobacteraceae</taxon>
        <taxon>Dictyobacter</taxon>
    </lineage>
</organism>
<keyword evidence="7" id="KW-0732">Signal</keyword>
<dbReference type="Gene3D" id="2.60.120.200">
    <property type="match status" value="1"/>
</dbReference>
<feature type="domain" description="Beta-xylosidase C-terminal Concanavalin A-like" evidence="8">
    <location>
        <begin position="646"/>
        <end position="749"/>
    </location>
</feature>
<name>A0A402BE76_9CHLR</name>
<dbReference type="SUPFAM" id="SSF75005">
    <property type="entry name" value="Arabinanase/levansucrase/invertase"/>
    <property type="match status" value="1"/>
</dbReference>
<evidence type="ECO:0000313" key="9">
    <source>
        <dbReference type="EMBL" id="GCE29629.1"/>
    </source>
</evidence>
<evidence type="ECO:0000259" key="8">
    <source>
        <dbReference type="Pfam" id="PF17851"/>
    </source>
</evidence>
<keyword evidence="10" id="KW-1185">Reference proteome</keyword>
<dbReference type="InterPro" id="IPR013320">
    <property type="entry name" value="ConA-like_dom_sf"/>
</dbReference>
<dbReference type="InterPro" id="IPR006710">
    <property type="entry name" value="Glyco_hydro_43"/>
</dbReference>
<dbReference type="InterPro" id="IPR051795">
    <property type="entry name" value="Glycosyl_Hydrlase_43"/>
</dbReference>
<dbReference type="EMBL" id="BIFT01000002">
    <property type="protein sequence ID" value="GCE29629.1"/>
    <property type="molecule type" value="Genomic_DNA"/>
</dbReference>
<dbReference type="PANTHER" id="PTHR42812:SF5">
    <property type="entry name" value="ENDO-ARABINASE"/>
    <property type="match status" value="1"/>
</dbReference>
<feature type="active site" description="Proton acceptor" evidence="4">
    <location>
        <position position="69"/>
    </location>
</feature>
<evidence type="ECO:0000256" key="6">
    <source>
        <dbReference type="SAM" id="MobiDB-lite"/>
    </source>
</evidence>
<dbReference type="Pfam" id="PF17851">
    <property type="entry name" value="GH43_C2"/>
    <property type="match status" value="1"/>
</dbReference>
<feature type="site" description="Important for catalytic activity, responsible for pKa modulation of the active site Glu and correct orientation of both the proton donor and substrate" evidence="5">
    <location>
        <position position="212"/>
    </location>
</feature>
<accession>A0A402BE76</accession>
<comment type="caution">
    <text evidence="9">The sequence shown here is derived from an EMBL/GenBank/DDBJ whole genome shotgun (WGS) entry which is preliminary data.</text>
</comment>
<reference evidence="10" key="1">
    <citation type="submission" date="2018-12" db="EMBL/GenBank/DDBJ databases">
        <title>Tengunoibacter tsumagoiensis gen. nov., sp. nov., Dictyobacter kobayashii sp. nov., D. alpinus sp. nov., and D. joshuensis sp. nov. and description of Dictyobacteraceae fam. nov. within the order Ktedonobacterales isolated from Tengu-no-mugimeshi.</title>
        <authorList>
            <person name="Wang C.M."/>
            <person name="Zheng Y."/>
            <person name="Sakai Y."/>
            <person name="Toyoda A."/>
            <person name="Minakuchi Y."/>
            <person name="Abe K."/>
            <person name="Yokota A."/>
            <person name="Yabe S."/>
        </authorList>
    </citation>
    <scope>NUCLEOTIDE SEQUENCE [LARGE SCALE GENOMIC DNA]</scope>
    <source>
        <strain evidence="10">Uno16</strain>
    </source>
</reference>
<evidence type="ECO:0000256" key="3">
    <source>
        <dbReference type="ARBA" id="ARBA00023295"/>
    </source>
</evidence>
<dbReference type="SUPFAM" id="SSF49899">
    <property type="entry name" value="Concanavalin A-like lectins/glucanases"/>
    <property type="match status" value="1"/>
</dbReference>
<dbReference type="PANTHER" id="PTHR42812">
    <property type="entry name" value="BETA-XYLOSIDASE"/>
    <property type="match status" value="1"/>
</dbReference>
<dbReference type="Gene3D" id="2.60.120.560">
    <property type="entry name" value="Exo-inulinase, domain 1"/>
    <property type="match status" value="1"/>
</dbReference>
<feature type="region of interest" description="Disordered" evidence="6">
    <location>
        <begin position="318"/>
        <end position="343"/>
    </location>
</feature>
<evidence type="ECO:0000256" key="1">
    <source>
        <dbReference type="ARBA" id="ARBA00009865"/>
    </source>
</evidence>
<evidence type="ECO:0000256" key="2">
    <source>
        <dbReference type="ARBA" id="ARBA00022801"/>
    </source>
</evidence>
<feature type="active site" description="Proton donor" evidence="4">
    <location>
        <position position="260"/>
    </location>
</feature>
<keyword evidence="2" id="KW-0378">Hydrolase</keyword>
<dbReference type="Proteomes" id="UP000287171">
    <property type="component" value="Unassembled WGS sequence"/>
</dbReference>
<dbReference type="CDD" id="cd18616">
    <property type="entry name" value="GH43_ABN-like"/>
    <property type="match status" value="1"/>
</dbReference>
<gene>
    <name evidence="9" type="ORF">KDA_51130</name>
</gene>
<keyword evidence="3" id="KW-0326">Glycosidase</keyword>
<evidence type="ECO:0000313" key="10">
    <source>
        <dbReference type="Proteomes" id="UP000287171"/>
    </source>
</evidence>
<dbReference type="AlphaFoldDB" id="A0A402BE76"/>
<feature type="chain" id="PRO_5019150664" description="Beta-xylosidase C-terminal Concanavalin A-like domain-containing protein" evidence="7">
    <location>
        <begin position="39"/>
        <end position="877"/>
    </location>
</feature>
<proteinExistence type="inferred from homology"/>
<sequence length="877" mass="95285">MSRLFPIARAALLKHSYGSSIFSLVVVLLFSLAGNAQASTTTSTASLPTGTQAGPTSYHNPIIPQNLADPSIIKGLDGYYYVIATSDRWQDGSYHILPIHRSTDLVHWQFVGDAMASRPDWVDANAGLWAPDIQYFNHKYYMYYTASATKALPKYGTGASPSSIGVAVADSLTGPWQDVGPSAGGSFQHGPIVPPRACVYNTDPNCYYWTFDPAVFTDHDGQRYLYYGSYYGGTLVQKLATDGLQVSGPAYQIGHWDRYEGTYVIRHDVNGKAYYYNFSSTANCCVGPESPYSVVVSRATSPLGPFIDQNGFPMVTPSGQPVPTQRPSTDPAGVNSGAQGGGYPTLKQNGNKWRGIGHNAIITDLSGQDWIIYHGVDENNGWVNGSGISFRQLLMDRIDWTADGWPTVNDGKGPSLTNVAPVTTPIVGDTFNAANNSDLGISWQSVNGNWQVISGDAAAGGYVEQKSANDQALLISQKTVPQGAHTELDLRLQTGGTNGRYGAFVSYTQKGQSNTHGTFIAAFVDPVHKTLVTAAYQNGHVIQQVQSTPLPANFDATDWHQLTIDELTSQPGQARYRFELSDSQRDPVAVQERAFPASFHHNDGRVGFITENATADFDNIATAPLTHHVAPPQQVPQTGTLLAPYSDEFNSTLGQQWSWVREDPSRHTLANGQLSITVNGDLYRNANDATNLLVENAPSGNYMLETKMTFDPDTNYQQAGLLVYSDDDHYIKAGVTHHESLNKVIAGHENLDPAPLDQTSCDVQPAAGSNVAIKAYTAQQCPLEGESWDYLSNPNPTINGSTAANPMVTTWLRIYRTGTIYTPYSSLDGVHWVKGNAWDLNPASAAYPIKIGLYAFSSGPANTIPAQFDYVHVYRQP</sequence>